<protein>
    <submittedName>
        <fullName evidence="5">RNA methyltransferase</fullName>
    </submittedName>
</protein>
<feature type="domain" description="RNA 2-O ribose methyltransferase substrate binding" evidence="4">
    <location>
        <begin position="4"/>
        <end position="79"/>
    </location>
</feature>
<keyword evidence="2 5" id="KW-0489">Methyltransferase</keyword>
<keyword evidence="3 5" id="KW-0808">Transferase</keyword>
<dbReference type="EMBL" id="LGCL01000033">
    <property type="protein sequence ID" value="KPL74115.1"/>
    <property type="molecule type" value="Genomic_DNA"/>
</dbReference>
<gene>
    <name evidence="5" type="ORF">ADN00_14005</name>
</gene>
<dbReference type="InterPro" id="IPR004441">
    <property type="entry name" value="rRNA_MeTrfase_TrmH"/>
</dbReference>
<evidence type="ECO:0000256" key="3">
    <source>
        <dbReference type="ARBA" id="ARBA00022679"/>
    </source>
</evidence>
<dbReference type="InterPro" id="IPR001537">
    <property type="entry name" value="SpoU_MeTrfase"/>
</dbReference>
<dbReference type="SUPFAM" id="SSF55315">
    <property type="entry name" value="L30e-like"/>
    <property type="match status" value="1"/>
</dbReference>
<dbReference type="InterPro" id="IPR029064">
    <property type="entry name" value="Ribosomal_eL30-like_sf"/>
</dbReference>
<dbReference type="AlphaFoldDB" id="A0A0P6XY68"/>
<dbReference type="OrthoDB" id="9794400at2"/>
<dbReference type="SUPFAM" id="SSF75217">
    <property type="entry name" value="alpha/beta knot"/>
    <property type="match status" value="1"/>
</dbReference>
<evidence type="ECO:0000313" key="5">
    <source>
        <dbReference type="EMBL" id="KPL74115.1"/>
    </source>
</evidence>
<dbReference type="InterPro" id="IPR013123">
    <property type="entry name" value="SpoU_subst-bd"/>
</dbReference>
<dbReference type="NCBIfam" id="TIGR00186">
    <property type="entry name" value="rRNA_methyl_3"/>
    <property type="match status" value="1"/>
</dbReference>
<dbReference type="PANTHER" id="PTHR46429">
    <property type="entry name" value="23S RRNA (GUANOSINE-2'-O-)-METHYLTRANSFERASE RLMB"/>
    <property type="match status" value="1"/>
</dbReference>
<proteinExistence type="inferred from homology"/>
<dbReference type="GO" id="GO:0008173">
    <property type="term" value="F:RNA methyltransferase activity"/>
    <property type="evidence" value="ECO:0007669"/>
    <property type="project" value="InterPro"/>
</dbReference>
<dbReference type="GO" id="GO:0005829">
    <property type="term" value="C:cytosol"/>
    <property type="evidence" value="ECO:0007669"/>
    <property type="project" value="TreeGrafter"/>
</dbReference>
<evidence type="ECO:0000259" key="4">
    <source>
        <dbReference type="SMART" id="SM00967"/>
    </source>
</evidence>
<keyword evidence="6" id="KW-1185">Reference proteome</keyword>
<evidence type="ECO:0000313" key="6">
    <source>
        <dbReference type="Proteomes" id="UP000050417"/>
    </source>
</evidence>
<accession>A0A0P6XY68</accession>
<dbReference type="Pfam" id="PF00588">
    <property type="entry name" value="SpoU_methylase"/>
    <property type="match status" value="1"/>
</dbReference>
<dbReference type="RefSeq" id="WP_075063651.1">
    <property type="nucleotide sequence ID" value="NZ_LGCL01000033.1"/>
</dbReference>
<dbReference type="STRING" id="1134406.ADN00_14005"/>
<dbReference type="PANTHER" id="PTHR46429:SF1">
    <property type="entry name" value="23S RRNA (GUANOSINE-2'-O-)-METHYLTRANSFERASE RLMB"/>
    <property type="match status" value="1"/>
</dbReference>
<name>A0A0P6XY68_9CHLR</name>
<dbReference type="GO" id="GO:0006396">
    <property type="term" value="P:RNA processing"/>
    <property type="evidence" value="ECO:0007669"/>
    <property type="project" value="InterPro"/>
</dbReference>
<dbReference type="InterPro" id="IPR029026">
    <property type="entry name" value="tRNA_m1G_MTases_N"/>
</dbReference>
<sequence length="246" mass="26917">MKEWITGRNPIYEALQARRRHFFRLRVAKGIEEKGRVVEIIRTIRGFRLPIEVVERRVLDPLGENHQGMALEASDYPYAVLKDIFERAEKRGEPLFVLLLDVLQNPQNLGTLIRTAEAVGVHGVVIPPNRAAGVTPAVVTASAGATEHMLVAQSNLAQAMQAIKDANGWVVGLEGSPDAQPIEKLRLDGPLGLVVGSEGEGMRALVRKNCDQLLKLPMVGRIESLNAAVAGSVVLYLAYQARSPQH</sequence>
<comment type="similarity">
    <text evidence="1">Belongs to the class IV-like SAM-binding methyltransferase superfamily. RNA methyltransferase TrmH family.</text>
</comment>
<dbReference type="Pfam" id="PF08032">
    <property type="entry name" value="SpoU_sub_bind"/>
    <property type="match status" value="1"/>
</dbReference>
<reference evidence="5 6" key="1">
    <citation type="submission" date="2015-07" db="EMBL/GenBank/DDBJ databases">
        <title>Genome sequence of Ornatilinea apprima DSM 23815.</title>
        <authorList>
            <person name="Hemp J."/>
            <person name="Ward L.M."/>
            <person name="Pace L.A."/>
            <person name="Fischer W.W."/>
        </authorList>
    </citation>
    <scope>NUCLEOTIDE SEQUENCE [LARGE SCALE GENOMIC DNA]</scope>
    <source>
        <strain evidence="5 6">P3M-1</strain>
    </source>
</reference>
<evidence type="ECO:0000256" key="2">
    <source>
        <dbReference type="ARBA" id="ARBA00022603"/>
    </source>
</evidence>
<comment type="caution">
    <text evidence="5">The sequence shown here is derived from an EMBL/GenBank/DDBJ whole genome shotgun (WGS) entry which is preliminary data.</text>
</comment>
<dbReference type="CDD" id="cd18103">
    <property type="entry name" value="SpoU-like_RlmB"/>
    <property type="match status" value="1"/>
</dbReference>
<organism evidence="5 6">
    <name type="scientific">Ornatilinea apprima</name>
    <dbReference type="NCBI Taxonomy" id="1134406"/>
    <lineage>
        <taxon>Bacteria</taxon>
        <taxon>Bacillati</taxon>
        <taxon>Chloroflexota</taxon>
        <taxon>Anaerolineae</taxon>
        <taxon>Anaerolineales</taxon>
        <taxon>Anaerolineaceae</taxon>
        <taxon>Ornatilinea</taxon>
    </lineage>
</organism>
<dbReference type="GO" id="GO:0003723">
    <property type="term" value="F:RNA binding"/>
    <property type="evidence" value="ECO:0007669"/>
    <property type="project" value="InterPro"/>
</dbReference>
<dbReference type="SMART" id="SM00967">
    <property type="entry name" value="SpoU_sub_bind"/>
    <property type="match status" value="1"/>
</dbReference>
<dbReference type="Gene3D" id="3.30.1330.30">
    <property type="match status" value="1"/>
</dbReference>
<dbReference type="InterPro" id="IPR029028">
    <property type="entry name" value="Alpha/beta_knot_MTases"/>
</dbReference>
<dbReference type="Proteomes" id="UP000050417">
    <property type="component" value="Unassembled WGS sequence"/>
</dbReference>
<dbReference type="GO" id="GO:0032259">
    <property type="term" value="P:methylation"/>
    <property type="evidence" value="ECO:0007669"/>
    <property type="project" value="UniProtKB-KW"/>
</dbReference>
<dbReference type="Gene3D" id="3.40.1280.10">
    <property type="match status" value="1"/>
</dbReference>
<evidence type="ECO:0000256" key="1">
    <source>
        <dbReference type="ARBA" id="ARBA00007228"/>
    </source>
</evidence>